<evidence type="ECO:0000313" key="2">
    <source>
        <dbReference type="Proteomes" id="UP000321353"/>
    </source>
</evidence>
<dbReference type="Proteomes" id="UP000321353">
    <property type="component" value="Chromosome"/>
</dbReference>
<name>A0A5B9MPG6_9BACT</name>
<protein>
    <submittedName>
        <fullName evidence="1">Uncharacterized protein</fullName>
    </submittedName>
</protein>
<gene>
    <name evidence="1" type="ORF">Mal15_57130</name>
</gene>
<keyword evidence="2" id="KW-1185">Reference proteome</keyword>
<sequence length="58" mass="6560">MRREKGRMIKTMLALKHHSAILPLVPNEFAGTLAGGRGRKIGEIEWSVRHTIRSQPEP</sequence>
<organism evidence="1 2">
    <name type="scientific">Stieleria maiorica</name>
    <dbReference type="NCBI Taxonomy" id="2795974"/>
    <lineage>
        <taxon>Bacteria</taxon>
        <taxon>Pseudomonadati</taxon>
        <taxon>Planctomycetota</taxon>
        <taxon>Planctomycetia</taxon>
        <taxon>Pirellulales</taxon>
        <taxon>Pirellulaceae</taxon>
        <taxon>Stieleria</taxon>
    </lineage>
</organism>
<reference evidence="1 2" key="1">
    <citation type="submission" date="2019-02" db="EMBL/GenBank/DDBJ databases">
        <title>Planctomycetal bacteria perform biofilm scaping via a novel small molecule.</title>
        <authorList>
            <person name="Jeske O."/>
            <person name="Boedeker C."/>
            <person name="Wiegand S."/>
            <person name="Breitling P."/>
            <person name="Kallscheuer N."/>
            <person name="Jogler M."/>
            <person name="Rohde M."/>
            <person name="Petersen J."/>
            <person name="Medema M.H."/>
            <person name="Surup F."/>
            <person name="Jogler C."/>
        </authorList>
    </citation>
    <scope>NUCLEOTIDE SEQUENCE [LARGE SCALE GENOMIC DNA]</scope>
    <source>
        <strain evidence="1 2">Mal15</strain>
    </source>
</reference>
<evidence type="ECO:0000313" key="1">
    <source>
        <dbReference type="EMBL" id="QEG01635.1"/>
    </source>
</evidence>
<proteinExistence type="predicted"/>
<dbReference type="EMBL" id="CP036264">
    <property type="protein sequence ID" value="QEG01635.1"/>
    <property type="molecule type" value="Genomic_DNA"/>
</dbReference>
<dbReference type="KEGG" id="smam:Mal15_57130"/>
<dbReference type="AlphaFoldDB" id="A0A5B9MPG6"/>
<accession>A0A5B9MPG6</accession>